<dbReference type="SMART" id="SM00220">
    <property type="entry name" value="S_TKc"/>
    <property type="match status" value="1"/>
</dbReference>
<evidence type="ECO:0000256" key="3">
    <source>
        <dbReference type="ARBA" id="ARBA00022679"/>
    </source>
</evidence>
<dbReference type="OMA" id="EMADPWS"/>
<dbReference type="SUPFAM" id="SSF56112">
    <property type="entry name" value="Protein kinase-like (PK-like)"/>
    <property type="match status" value="1"/>
</dbReference>
<dbReference type="Proteomes" id="UP000038009">
    <property type="component" value="Unassembled WGS sequence"/>
</dbReference>
<accession>A0A0N1I7R8</accession>
<dbReference type="OrthoDB" id="2018507at2759"/>
<comment type="catalytic activity">
    <reaction evidence="8">
        <text>L-seryl-[protein] + ATP = O-phospho-L-seryl-[protein] + ADP + H(+)</text>
        <dbReference type="Rhea" id="RHEA:17989"/>
        <dbReference type="Rhea" id="RHEA-COMP:9863"/>
        <dbReference type="Rhea" id="RHEA-COMP:11604"/>
        <dbReference type="ChEBI" id="CHEBI:15378"/>
        <dbReference type="ChEBI" id="CHEBI:29999"/>
        <dbReference type="ChEBI" id="CHEBI:30616"/>
        <dbReference type="ChEBI" id="CHEBI:83421"/>
        <dbReference type="ChEBI" id="CHEBI:456216"/>
        <dbReference type="EC" id="2.7.11.1"/>
    </reaction>
</comment>
<keyword evidence="2" id="KW-0723">Serine/threonine-protein kinase</keyword>
<keyword evidence="6" id="KW-0067">ATP-binding</keyword>
<dbReference type="InterPro" id="IPR000719">
    <property type="entry name" value="Prot_kinase_dom"/>
</dbReference>
<dbReference type="AlphaFoldDB" id="A0A0N1I7R8"/>
<dbReference type="PROSITE" id="PS00109">
    <property type="entry name" value="PROTEIN_KINASE_TYR"/>
    <property type="match status" value="1"/>
</dbReference>
<dbReference type="Pfam" id="PF00069">
    <property type="entry name" value="Pkinase"/>
    <property type="match status" value="1"/>
</dbReference>
<dbReference type="InterPro" id="IPR011009">
    <property type="entry name" value="Kinase-like_dom_sf"/>
</dbReference>
<dbReference type="VEuPathDB" id="TriTrypDB:Lsey_0087_0050"/>
<feature type="compositionally biased region" description="Polar residues" evidence="9">
    <location>
        <begin position="487"/>
        <end position="498"/>
    </location>
</feature>
<reference evidence="11 12" key="1">
    <citation type="journal article" date="2015" name="PLoS Pathog.">
        <title>Leptomonas seymouri: Adaptations to the Dixenous Life Cycle Analyzed by Genome Sequencing, Transcriptome Profiling and Co-infection with Leishmania donovani.</title>
        <authorList>
            <person name="Kraeva N."/>
            <person name="Butenko A."/>
            <person name="Hlavacova J."/>
            <person name="Kostygov A."/>
            <person name="Myskova J."/>
            <person name="Grybchuk D."/>
            <person name="Lestinova T."/>
            <person name="Votypka J."/>
            <person name="Volf P."/>
            <person name="Opperdoes F."/>
            <person name="Flegontov P."/>
            <person name="Lukes J."/>
            <person name="Yurchenko V."/>
        </authorList>
    </citation>
    <scope>NUCLEOTIDE SEQUENCE [LARGE SCALE GENOMIC DNA]</scope>
    <source>
        <strain evidence="11 12">ATCC 30220</strain>
    </source>
</reference>
<evidence type="ECO:0000256" key="9">
    <source>
        <dbReference type="SAM" id="MobiDB-lite"/>
    </source>
</evidence>
<feature type="compositionally biased region" description="Basic and acidic residues" evidence="9">
    <location>
        <begin position="385"/>
        <end position="394"/>
    </location>
</feature>
<comment type="catalytic activity">
    <reaction evidence="7">
        <text>L-threonyl-[protein] + ATP = O-phospho-L-threonyl-[protein] + ADP + H(+)</text>
        <dbReference type="Rhea" id="RHEA:46608"/>
        <dbReference type="Rhea" id="RHEA-COMP:11060"/>
        <dbReference type="Rhea" id="RHEA-COMP:11605"/>
        <dbReference type="ChEBI" id="CHEBI:15378"/>
        <dbReference type="ChEBI" id="CHEBI:30013"/>
        <dbReference type="ChEBI" id="CHEBI:30616"/>
        <dbReference type="ChEBI" id="CHEBI:61977"/>
        <dbReference type="ChEBI" id="CHEBI:456216"/>
        <dbReference type="EC" id="2.7.11.1"/>
    </reaction>
</comment>
<dbReference type="GO" id="GO:0005524">
    <property type="term" value="F:ATP binding"/>
    <property type="evidence" value="ECO:0007669"/>
    <property type="project" value="UniProtKB-KW"/>
</dbReference>
<dbReference type="FunFam" id="1.10.510.10:FF:001563">
    <property type="entry name" value="Protein kinase, putative"/>
    <property type="match status" value="1"/>
</dbReference>
<evidence type="ECO:0000313" key="12">
    <source>
        <dbReference type="Proteomes" id="UP000038009"/>
    </source>
</evidence>
<keyword evidence="4" id="KW-0547">Nucleotide-binding</keyword>
<dbReference type="EC" id="2.7.11.1" evidence="1"/>
<keyword evidence="5" id="KW-0418">Kinase</keyword>
<feature type="compositionally biased region" description="Low complexity" evidence="9">
    <location>
        <begin position="570"/>
        <end position="579"/>
    </location>
</feature>
<keyword evidence="3" id="KW-0808">Transferase</keyword>
<feature type="region of interest" description="Disordered" evidence="9">
    <location>
        <begin position="470"/>
        <end position="505"/>
    </location>
</feature>
<evidence type="ECO:0000256" key="7">
    <source>
        <dbReference type="ARBA" id="ARBA00047899"/>
    </source>
</evidence>
<dbReference type="PANTHER" id="PTHR22967:SF57">
    <property type="entry name" value="AUXILIN, ISOFORM A-RELATED"/>
    <property type="match status" value="1"/>
</dbReference>
<evidence type="ECO:0000256" key="2">
    <source>
        <dbReference type="ARBA" id="ARBA00022527"/>
    </source>
</evidence>
<dbReference type="EMBL" id="LJSK01000087">
    <property type="protein sequence ID" value="KPI87458.1"/>
    <property type="molecule type" value="Genomic_DNA"/>
</dbReference>
<feature type="region of interest" description="Disordered" evidence="9">
    <location>
        <begin position="372"/>
        <end position="436"/>
    </location>
</feature>
<dbReference type="GO" id="GO:0005737">
    <property type="term" value="C:cytoplasm"/>
    <property type="evidence" value="ECO:0007669"/>
    <property type="project" value="TreeGrafter"/>
</dbReference>
<evidence type="ECO:0000256" key="6">
    <source>
        <dbReference type="ARBA" id="ARBA00022840"/>
    </source>
</evidence>
<gene>
    <name evidence="11" type="ORF">ABL78_3447</name>
</gene>
<feature type="domain" description="Protein kinase" evidence="10">
    <location>
        <begin position="60"/>
        <end position="337"/>
    </location>
</feature>
<evidence type="ECO:0000256" key="1">
    <source>
        <dbReference type="ARBA" id="ARBA00012513"/>
    </source>
</evidence>
<name>A0A0N1I7R8_LEPSE</name>
<feature type="region of interest" description="Disordered" evidence="9">
    <location>
        <begin position="520"/>
        <end position="702"/>
    </location>
</feature>
<dbReference type="PANTHER" id="PTHR22967">
    <property type="entry name" value="SERINE/THREONINE PROTEIN KINASE"/>
    <property type="match status" value="1"/>
</dbReference>
<feature type="compositionally biased region" description="Low complexity" evidence="9">
    <location>
        <begin position="618"/>
        <end position="664"/>
    </location>
</feature>
<dbReference type="GO" id="GO:0004674">
    <property type="term" value="F:protein serine/threonine kinase activity"/>
    <property type="evidence" value="ECO:0007669"/>
    <property type="project" value="UniProtKB-KW"/>
</dbReference>
<evidence type="ECO:0000256" key="5">
    <source>
        <dbReference type="ARBA" id="ARBA00022777"/>
    </source>
</evidence>
<evidence type="ECO:0000256" key="8">
    <source>
        <dbReference type="ARBA" id="ARBA00048679"/>
    </source>
</evidence>
<comment type="caution">
    <text evidence="11">The sequence shown here is derived from an EMBL/GenBank/DDBJ whole genome shotgun (WGS) entry which is preliminary data.</text>
</comment>
<evidence type="ECO:0000313" key="11">
    <source>
        <dbReference type="EMBL" id="KPI87458.1"/>
    </source>
</evidence>
<dbReference type="PROSITE" id="PS50011">
    <property type="entry name" value="PROTEIN_KINASE_DOM"/>
    <property type="match status" value="1"/>
</dbReference>
<sequence length="702" mass="76602">MSFLSGIGNIGSSRKEKGFSSKNKIQQHHGDGSESIIVMGRPFRVLQKISDVPPPYMVGRQRKMKYGEGGSSYVYLVENSSGLPEFPRHMALKRCFFGVDQVAEAHKEVDVVSRIKDKNIVRVYHSEISRNEGKLGVSICMEYCSNNLYRRIRSGSGVGAGTRLTEGEICHVMLAVASAVGYLHTQQPPITHRDIRPENILINNKSTGPLAYKLTNFGNSTNEAYQCETREEASMAIADIQMHTNPAFRAPEMADPWSKKRICEKVDLWAIGVLLYYMMFLRLPFDPSTTIGQESWEVRFPPQSMGSYTGSLRVMVEHLLDPDPESRWDVFALTNFLRFDEDVSRHLGTFCFTKTEWPEGWEEQDVKVLGRAPPPKAPPIAYNEPGHEQLESHRSQHRLHVGGDANYNSSGLPPMSGRNAPTSTGGHSRGDGTGDAVQDAMMVLGGDPADDTPEMAAYRQQIIREQEEAWERAKRAAGLPVSPAAPSPTQQKPPQAESQKIAPAAPEAPKKDVFDDLFAGQTTASPPQASPASVASFSPSPVVQDAAPQEPAKDVFSADDLFGVPPAPQQQPQGHPGYQMVGEYGQQPMAATGGWGSGAPSMDSGYPLPQQNMGPYGGNAYAAAPLQQPQPQPQQGYQGYQMGAGYPMQQQPQPYPSGPSQQSMNFMAPAPGQQLPPRPAEPAAKSAPPAPSKKDPFANLFD</sequence>
<protein>
    <recommendedName>
        <fullName evidence="1">non-specific serine/threonine protein kinase</fullName>
        <ecNumber evidence="1">2.7.11.1</ecNumber>
    </recommendedName>
</protein>
<evidence type="ECO:0000256" key="4">
    <source>
        <dbReference type="ARBA" id="ARBA00022741"/>
    </source>
</evidence>
<keyword evidence="12" id="KW-1185">Reference proteome</keyword>
<evidence type="ECO:0000259" key="10">
    <source>
        <dbReference type="PROSITE" id="PS50011"/>
    </source>
</evidence>
<organism evidence="11 12">
    <name type="scientific">Leptomonas seymouri</name>
    <dbReference type="NCBI Taxonomy" id="5684"/>
    <lineage>
        <taxon>Eukaryota</taxon>
        <taxon>Discoba</taxon>
        <taxon>Euglenozoa</taxon>
        <taxon>Kinetoplastea</taxon>
        <taxon>Metakinetoplastina</taxon>
        <taxon>Trypanosomatida</taxon>
        <taxon>Trypanosomatidae</taxon>
        <taxon>Leishmaniinae</taxon>
        <taxon>Leptomonas</taxon>
    </lineage>
</organism>
<feature type="compositionally biased region" description="Low complexity" evidence="9">
    <location>
        <begin position="524"/>
        <end position="543"/>
    </location>
</feature>
<proteinExistence type="predicted"/>
<dbReference type="InterPro" id="IPR008266">
    <property type="entry name" value="Tyr_kinase_AS"/>
</dbReference>
<dbReference type="Gene3D" id="1.10.510.10">
    <property type="entry name" value="Transferase(Phosphotransferase) domain 1"/>
    <property type="match status" value="1"/>
</dbReference>